<dbReference type="InterPro" id="IPR050836">
    <property type="entry name" value="SDS22/Internalin_LRR"/>
</dbReference>
<dbReference type="AlphaFoldDB" id="A0A7K8GZK2"/>
<protein>
    <submittedName>
        <fullName evidence="3">LRC23 protein</fullName>
    </submittedName>
</protein>
<dbReference type="Pfam" id="PF14580">
    <property type="entry name" value="LRR_9"/>
    <property type="match status" value="1"/>
</dbReference>
<dbReference type="InterPro" id="IPR032675">
    <property type="entry name" value="LRR_dom_sf"/>
</dbReference>
<evidence type="ECO:0000256" key="1">
    <source>
        <dbReference type="ARBA" id="ARBA00022614"/>
    </source>
</evidence>
<gene>
    <name evidence="3" type="primary">Lrrc23</name>
    <name evidence="3" type="ORF">ORTSPA_R02970</name>
</gene>
<keyword evidence="4" id="KW-1185">Reference proteome</keyword>
<dbReference type="PANTHER" id="PTHR46652:SF8">
    <property type="entry name" value="LEUCINE RICH REPEAT CONTAINING 23"/>
    <property type="match status" value="1"/>
</dbReference>
<dbReference type="PROSITE" id="PS51450">
    <property type="entry name" value="LRR"/>
    <property type="match status" value="3"/>
</dbReference>
<keyword evidence="1" id="KW-0433">Leucine-rich repeat</keyword>
<organism evidence="3 4">
    <name type="scientific">Orthonyx spaldingii</name>
    <name type="common">Chowchilla</name>
    <dbReference type="NCBI Taxonomy" id="38397"/>
    <lineage>
        <taxon>Eukaryota</taxon>
        <taxon>Metazoa</taxon>
        <taxon>Chordata</taxon>
        <taxon>Craniata</taxon>
        <taxon>Vertebrata</taxon>
        <taxon>Euteleostomi</taxon>
        <taxon>Archelosauria</taxon>
        <taxon>Archosauria</taxon>
        <taxon>Dinosauria</taxon>
        <taxon>Saurischia</taxon>
        <taxon>Theropoda</taxon>
        <taxon>Coelurosauria</taxon>
        <taxon>Aves</taxon>
        <taxon>Neognathae</taxon>
        <taxon>Neoaves</taxon>
        <taxon>Telluraves</taxon>
        <taxon>Australaves</taxon>
        <taxon>Passeriformes</taxon>
        <taxon>Corvoidea</taxon>
        <taxon>Orthonychidae</taxon>
        <taxon>Orthonyx</taxon>
    </lineage>
</organism>
<dbReference type="Gene3D" id="3.80.10.10">
    <property type="entry name" value="Ribonuclease Inhibitor"/>
    <property type="match status" value="2"/>
</dbReference>
<reference evidence="3 4" key="1">
    <citation type="submission" date="2019-09" db="EMBL/GenBank/DDBJ databases">
        <title>Bird 10,000 Genomes (B10K) Project - Family phase.</title>
        <authorList>
            <person name="Zhang G."/>
        </authorList>
    </citation>
    <scope>NUCLEOTIDE SEQUENCE [LARGE SCALE GENOMIC DNA]</scope>
    <source>
        <strain evidence="3">B10K-DU-029-32</strain>
        <tissue evidence="3">Liver or heart</tissue>
    </source>
</reference>
<evidence type="ECO:0000313" key="4">
    <source>
        <dbReference type="Proteomes" id="UP000526602"/>
    </source>
</evidence>
<name>A0A7K8GZK2_ORTSP</name>
<sequence>RGLTDISLLERFIHLRYVDLSKNKLQDLSPLSGLTQLLWLKVDGNLLTSASMQELPYLQVISFDRNCIKDLEGITHPLLANLSLKENKIQTVLGLSDDQLFSLQVLELRGNKLKTTAGLGVSKLKKLYLAQNTIGSLEGLEGFEQLETLHLRDNKLEALDGFSDSMKCLQYLNLRSNGIKSFQEVEKLQVLPMLQALVLMENPCSEQPEYRLEVLSRLPRLQRLDKELIEEDERKEAGKIRQARQAKEK</sequence>
<dbReference type="PANTHER" id="PTHR46652">
    <property type="entry name" value="LEUCINE-RICH REPEAT AND IQ DOMAIN-CONTAINING PROTEIN 1-RELATED"/>
    <property type="match status" value="1"/>
</dbReference>
<proteinExistence type="predicted"/>
<keyword evidence="2" id="KW-0677">Repeat</keyword>
<dbReference type="Pfam" id="PF13516">
    <property type="entry name" value="LRR_6"/>
    <property type="match status" value="1"/>
</dbReference>
<comment type="caution">
    <text evidence="3">The sequence shown here is derived from an EMBL/GenBank/DDBJ whole genome shotgun (WGS) entry which is preliminary data.</text>
</comment>
<dbReference type="InterPro" id="IPR001611">
    <property type="entry name" value="Leu-rich_rpt"/>
</dbReference>
<feature type="non-terminal residue" evidence="3">
    <location>
        <position position="249"/>
    </location>
</feature>
<dbReference type="EMBL" id="VZTJ01005727">
    <property type="protein sequence ID" value="NXC09625.1"/>
    <property type="molecule type" value="Genomic_DNA"/>
</dbReference>
<evidence type="ECO:0000256" key="2">
    <source>
        <dbReference type="ARBA" id="ARBA00022737"/>
    </source>
</evidence>
<dbReference type="SUPFAM" id="SSF52058">
    <property type="entry name" value="L domain-like"/>
    <property type="match status" value="1"/>
</dbReference>
<dbReference type="SMART" id="SM00365">
    <property type="entry name" value="LRR_SD22"/>
    <property type="match status" value="5"/>
</dbReference>
<accession>A0A7K8GZK2</accession>
<dbReference type="Proteomes" id="UP000526602">
    <property type="component" value="Unassembled WGS sequence"/>
</dbReference>
<feature type="non-terminal residue" evidence="3">
    <location>
        <position position="1"/>
    </location>
</feature>
<evidence type="ECO:0000313" key="3">
    <source>
        <dbReference type="EMBL" id="NXC09625.1"/>
    </source>
</evidence>